<evidence type="ECO:0000256" key="5">
    <source>
        <dbReference type="ARBA" id="ARBA00022679"/>
    </source>
</evidence>
<feature type="transmembrane region" description="Helical" evidence="10">
    <location>
        <begin position="154"/>
        <end position="173"/>
    </location>
</feature>
<dbReference type="InterPro" id="IPR050428">
    <property type="entry name" value="TCS_sensor_his_kinase"/>
</dbReference>
<dbReference type="PANTHER" id="PTHR45436:SF8">
    <property type="entry name" value="HISTIDINE KINASE"/>
    <property type="match status" value="1"/>
</dbReference>
<evidence type="ECO:0000313" key="12">
    <source>
        <dbReference type="EMBL" id="ASR51490.1"/>
    </source>
</evidence>
<dbReference type="PROSITE" id="PS50109">
    <property type="entry name" value="HIS_KIN"/>
    <property type="match status" value="1"/>
</dbReference>
<feature type="domain" description="Histidine kinase" evidence="11">
    <location>
        <begin position="253"/>
        <end position="463"/>
    </location>
</feature>
<dbReference type="Proteomes" id="UP000258016">
    <property type="component" value="Chromosome"/>
</dbReference>
<keyword evidence="8 10" id="KW-1133">Transmembrane helix</keyword>
<comment type="subcellular location">
    <subcellularLocation>
        <location evidence="2">Membrane</location>
    </subcellularLocation>
</comment>
<dbReference type="RefSeq" id="WP_117352155.1">
    <property type="nucleotide sequence ID" value="NZ_CP020083.1"/>
</dbReference>
<keyword evidence="13" id="KW-1185">Reference proteome</keyword>
<dbReference type="EC" id="2.7.13.3" evidence="3"/>
<dbReference type="InterPro" id="IPR003594">
    <property type="entry name" value="HATPase_dom"/>
</dbReference>
<protein>
    <recommendedName>
        <fullName evidence="3">histidine kinase</fullName>
        <ecNumber evidence="3">2.7.13.3</ecNumber>
    </recommendedName>
</protein>
<evidence type="ECO:0000256" key="4">
    <source>
        <dbReference type="ARBA" id="ARBA00022553"/>
    </source>
</evidence>
<keyword evidence="12" id="KW-0067">ATP-binding</keyword>
<dbReference type="Gene3D" id="3.30.565.10">
    <property type="entry name" value="Histidine kinase-like ATPase, C-terminal domain"/>
    <property type="match status" value="1"/>
</dbReference>
<keyword evidence="12" id="KW-0547">Nucleotide-binding</keyword>
<organism evidence="12 13">
    <name type="scientific">Blastomonas fulva</name>
    <dbReference type="NCBI Taxonomy" id="1550728"/>
    <lineage>
        <taxon>Bacteria</taxon>
        <taxon>Pseudomonadati</taxon>
        <taxon>Pseudomonadota</taxon>
        <taxon>Alphaproteobacteria</taxon>
        <taxon>Sphingomonadales</taxon>
        <taxon>Sphingomonadaceae</taxon>
        <taxon>Blastomonas</taxon>
    </lineage>
</organism>
<dbReference type="SMART" id="SM00387">
    <property type="entry name" value="HATPase_c"/>
    <property type="match status" value="1"/>
</dbReference>
<dbReference type="InterPro" id="IPR036890">
    <property type="entry name" value="HATPase_C_sf"/>
</dbReference>
<name>A0ABM6M6D2_9SPHN</name>
<evidence type="ECO:0000256" key="3">
    <source>
        <dbReference type="ARBA" id="ARBA00012438"/>
    </source>
</evidence>
<dbReference type="InterPro" id="IPR005467">
    <property type="entry name" value="His_kinase_dom"/>
</dbReference>
<evidence type="ECO:0000256" key="10">
    <source>
        <dbReference type="SAM" id="Phobius"/>
    </source>
</evidence>
<evidence type="ECO:0000256" key="8">
    <source>
        <dbReference type="ARBA" id="ARBA00022989"/>
    </source>
</evidence>
<keyword evidence="4" id="KW-0597">Phosphoprotein</keyword>
<evidence type="ECO:0000313" key="13">
    <source>
        <dbReference type="Proteomes" id="UP000258016"/>
    </source>
</evidence>
<evidence type="ECO:0000259" key="11">
    <source>
        <dbReference type="PROSITE" id="PS50109"/>
    </source>
</evidence>
<dbReference type="CDD" id="cd00075">
    <property type="entry name" value="HATPase"/>
    <property type="match status" value="1"/>
</dbReference>
<dbReference type="SUPFAM" id="SSF55874">
    <property type="entry name" value="ATPase domain of HSP90 chaperone/DNA topoisomerase II/histidine kinase"/>
    <property type="match status" value="1"/>
</dbReference>
<evidence type="ECO:0000256" key="7">
    <source>
        <dbReference type="ARBA" id="ARBA00022777"/>
    </source>
</evidence>
<dbReference type="PANTHER" id="PTHR45436">
    <property type="entry name" value="SENSOR HISTIDINE KINASE YKOH"/>
    <property type="match status" value="1"/>
</dbReference>
<evidence type="ECO:0000256" key="6">
    <source>
        <dbReference type="ARBA" id="ARBA00022692"/>
    </source>
</evidence>
<dbReference type="GeneID" id="303485595"/>
<comment type="catalytic activity">
    <reaction evidence="1">
        <text>ATP + protein L-histidine = ADP + protein N-phospho-L-histidine.</text>
        <dbReference type="EC" id="2.7.13.3"/>
    </reaction>
</comment>
<keyword evidence="6 10" id="KW-0812">Transmembrane</keyword>
<dbReference type="PRINTS" id="PR00344">
    <property type="entry name" value="BCTRLSENSOR"/>
</dbReference>
<dbReference type="GO" id="GO:0005524">
    <property type="term" value="F:ATP binding"/>
    <property type="evidence" value="ECO:0007669"/>
    <property type="project" value="UniProtKB-KW"/>
</dbReference>
<proteinExistence type="predicted"/>
<evidence type="ECO:0000256" key="1">
    <source>
        <dbReference type="ARBA" id="ARBA00000085"/>
    </source>
</evidence>
<sequence length="463" mass="49058">MTRAARRSIFTRIVVMAIALSGVLVAGLWLVTDQTIRATLEASAREAVDVDLAGLVDIHASGGRDELARRIGDRLMIRPADGSLPHYLLADAKGARIAGDIAAWPALDARVSESGFIRIGNATHVYARATQLGPDLKLVVAQEAGDGQPLLGRIALVFLGGGLVFALVIGLFGRSAGGNLKHRVEAINRAFRSLDGKPLRSLADGAAADRALVDGKAANHKRGDEIDELAGHSAASLARMRDLMEAYRDTSDQVAHEIRTPVMHLDRRLAKLLEGQPDPATAQALVAARGDIRHLVGTLESLLDIAASKARRGDRTGLKRIDLSAMLRGICELYADSSEESGHGFAWDIAPDVFIEGEEAHLGRLVTNLLDNAFKYVPAGGSVTVSLATGPVLTIADDGPGIPEGDRARIFEAFYRSGNVDQRQPGSGLGLALARAIAERHGLTLGLMDSPQGACFQLSKEAA</sequence>
<evidence type="ECO:0000256" key="2">
    <source>
        <dbReference type="ARBA" id="ARBA00004370"/>
    </source>
</evidence>
<reference evidence="12 13" key="1">
    <citation type="submission" date="2017-03" db="EMBL/GenBank/DDBJ databases">
        <title>Complete genome sequence of Blastomonas fulva degrading microcsystin LR.</title>
        <authorList>
            <person name="Lee H.-g."/>
            <person name="Jin L."/>
            <person name="oh H.-M."/>
        </authorList>
    </citation>
    <scope>NUCLEOTIDE SEQUENCE [LARGE SCALE GENOMIC DNA]</scope>
    <source>
        <strain evidence="12 13">T2</strain>
    </source>
</reference>
<dbReference type="Gene3D" id="1.10.287.130">
    <property type="match status" value="1"/>
</dbReference>
<dbReference type="EMBL" id="CP020083">
    <property type="protein sequence ID" value="ASR51490.1"/>
    <property type="molecule type" value="Genomic_DNA"/>
</dbReference>
<accession>A0ABM6M6D2</accession>
<dbReference type="InterPro" id="IPR004358">
    <property type="entry name" value="Sig_transdc_His_kin-like_C"/>
</dbReference>
<keyword evidence="9 10" id="KW-0472">Membrane</keyword>
<dbReference type="InterPro" id="IPR036097">
    <property type="entry name" value="HisK_dim/P_sf"/>
</dbReference>
<keyword evidence="5" id="KW-0808">Transferase</keyword>
<keyword evidence="7" id="KW-0418">Kinase</keyword>
<dbReference type="Pfam" id="PF02518">
    <property type="entry name" value="HATPase_c"/>
    <property type="match status" value="1"/>
</dbReference>
<gene>
    <name evidence="12" type="ORF">B5J99_08440</name>
</gene>
<feature type="transmembrane region" description="Helical" evidence="10">
    <location>
        <begin position="9"/>
        <end position="31"/>
    </location>
</feature>
<dbReference type="SUPFAM" id="SSF47384">
    <property type="entry name" value="Homodimeric domain of signal transducing histidine kinase"/>
    <property type="match status" value="1"/>
</dbReference>
<evidence type="ECO:0000256" key="9">
    <source>
        <dbReference type="ARBA" id="ARBA00023136"/>
    </source>
</evidence>